<comment type="caution">
    <text evidence="8">The sequence shown here is derived from an EMBL/GenBank/DDBJ whole genome shotgun (WGS) entry which is preliminary data.</text>
</comment>
<sequence length="354" mass="36608">MNETAHPPAPARAAPVRAASTSNRPLIAGVAVCVVIALVAEAAGRLLPVIGAPIIAIVIGVAITNLVGHAPVAGRLRIKEVSGFALRAGIVILGATLNLGDVAHTGANSLPLLALTLTLGLAFPLLVGRSLGVDWRMRCLIGMGTTICGASAIAALAPVLRAKTEEIAYSISVIFFFNMLAVIIFPWFGHMLHLSDTGFGLWSGTAVNDTSAVVAAAFAYSPEAGAYATIVKLTRTTLIIPLVLGFGLLMPWLDPEHRAEKTNLLGRIGKVIPWFIGLFVLASLANTLGLVGPAAPTLQLLARFVLVVALAAVGLQAHWRAFAGAGFGPLLLGLGTWAVVAVSSLVVQAWTAQL</sequence>
<evidence type="ECO:0000256" key="6">
    <source>
        <dbReference type="ARBA" id="ARBA00023136"/>
    </source>
</evidence>
<name>A0AA42CF45_9PROT</name>
<comment type="similarity">
    <text evidence="2">Belongs to the UPF0324 family.</text>
</comment>
<evidence type="ECO:0000256" key="5">
    <source>
        <dbReference type="ARBA" id="ARBA00022989"/>
    </source>
</evidence>
<dbReference type="EMBL" id="JAPDNT010000024">
    <property type="protein sequence ID" value="MCW3476808.1"/>
    <property type="molecule type" value="Genomic_DNA"/>
</dbReference>
<feature type="transmembrane region" description="Helical" evidence="7">
    <location>
        <begin position="84"/>
        <end position="103"/>
    </location>
</feature>
<dbReference type="PANTHER" id="PTHR30106:SF1">
    <property type="entry name" value="UPF0324 MEMBRANE PROTEIN FN0533"/>
    <property type="match status" value="1"/>
</dbReference>
<dbReference type="AlphaFoldDB" id="A0AA42CF45"/>
<evidence type="ECO:0000256" key="3">
    <source>
        <dbReference type="ARBA" id="ARBA00022475"/>
    </source>
</evidence>
<evidence type="ECO:0000256" key="7">
    <source>
        <dbReference type="SAM" id="Phobius"/>
    </source>
</evidence>
<keyword evidence="5 7" id="KW-1133">Transmembrane helix</keyword>
<dbReference type="PANTHER" id="PTHR30106">
    <property type="entry name" value="INNER MEMBRANE PROTEIN YEIH-RELATED"/>
    <property type="match status" value="1"/>
</dbReference>
<reference evidence="8" key="2">
    <citation type="submission" date="2022-10" db="EMBL/GenBank/DDBJ databases">
        <authorList>
            <person name="Trinh H.N."/>
        </authorList>
    </citation>
    <scope>NUCLEOTIDE SEQUENCE</scope>
    <source>
        <strain evidence="8">RN2-1</strain>
    </source>
</reference>
<keyword evidence="6 7" id="KW-0472">Membrane</keyword>
<dbReference type="Pfam" id="PF03601">
    <property type="entry name" value="Cons_hypoth698"/>
    <property type="match status" value="1"/>
</dbReference>
<feature type="transmembrane region" description="Helical" evidence="7">
    <location>
        <begin position="331"/>
        <end position="351"/>
    </location>
</feature>
<evidence type="ECO:0000256" key="2">
    <source>
        <dbReference type="ARBA" id="ARBA00007977"/>
    </source>
</evidence>
<evidence type="ECO:0000313" key="8">
    <source>
        <dbReference type="EMBL" id="MCW3476808.1"/>
    </source>
</evidence>
<evidence type="ECO:0000313" key="9">
    <source>
        <dbReference type="Proteomes" id="UP001165679"/>
    </source>
</evidence>
<gene>
    <name evidence="8" type="ORF">OL599_19765</name>
</gene>
<accession>A0AA42CF45</accession>
<organism evidence="8 9">
    <name type="scientific">Limobrevibacterium gyesilva</name>
    <dbReference type="NCBI Taxonomy" id="2991712"/>
    <lineage>
        <taxon>Bacteria</taxon>
        <taxon>Pseudomonadati</taxon>
        <taxon>Pseudomonadota</taxon>
        <taxon>Alphaproteobacteria</taxon>
        <taxon>Acetobacterales</taxon>
        <taxon>Acetobacteraceae</taxon>
        <taxon>Limobrevibacterium</taxon>
    </lineage>
</organism>
<feature type="transmembrane region" description="Helical" evidence="7">
    <location>
        <begin position="26"/>
        <end position="44"/>
    </location>
</feature>
<feature type="transmembrane region" description="Helical" evidence="7">
    <location>
        <begin position="300"/>
        <end position="319"/>
    </location>
</feature>
<protein>
    <submittedName>
        <fullName evidence="8">Sulfate exporter family transporter</fullName>
    </submittedName>
</protein>
<feature type="transmembrane region" description="Helical" evidence="7">
    <location>
        <begin position="139"/>
        <end position="161"/>
    </location>
</feature>
<dbReference type="RefSeq" id="WP_264715643.1">
    <property type="nucleotide sequence ID" value="NZ_JAPDNT010000024.1"/>
</dbReference>
<dbReference type="GO" id="GO:0005886">
    <property type="term" value="C:plasma membrane"/>
    <property type="evidence" value="ECO:0007669"/>
    <property type="project" value="UniProtKB-SubCell"/>
</dbReference>
<keyword evidence="9" id="KW-1185">Reference proteome</keyword>
<keyword evidence="4 7" id="KW-0812">Transmembrane</keyword>
<feature type="transmembrane region" description="Helical" evidence="7">
    <location>
        <begin position="200"/>
        <end position="221"/>
    </location>
</feature>
<dbReference type="InterPro" id="IPR018383">
    <property type="entry name" value="UPF0324_pro"/>
</dbReference>
<feature type="transmembrane region" description="Helical" evidence="7">
    <location>
        <begin position="50"/>
        <end position="72"/>
    </location>
</feature>
<dbReference type="Proteomes" id="UP001165679">
    <property type="component" value="Unassembled WGS sequence"/>
</dbReference>
<reference evidence="8" key="1">
    <citation type="submission" date="2022-09" db="EMBL/GenBank/DDBJ databases">
        <title>Rhodovastum sp. nov. RN2-1 isolated from soil in Seongnam, South Korea.</title>
        <authorList>
            <person name="Le N.T."/>
        </authorList>
    </citation>
    <scope>NUCLEOTIDE SEQUENCE</scope>
    <source>
        <strain evidence="8">RN2-1</strain>
    </source>
</reference>
<evidence type="ECO:0000256" key="1">
    <source>
        <dbReference type="ARBA" id="ARBA00004651"/>
    </source>
</evidence>
<comment type="subcellular location">
    <subcellularLocation>
        <location evidence="1">Cell membrane</location>
        <topology evidence="1">Multi-pass membrane protein</topology>
    </subcellularLocation>
</comment>
<feature type="transmembrane region" description="Helical" evidence="7">
    <location>
        <begin position="167"/>
        <end position="188"/>
    </location>
</feature>
<feature type="transmembrane region" description="Helical" evidence="7">
    <location>
        <begin position="233"/>
        <end position="253"/>
    </location>
</feature>
<evidence type="ECO:0000256" key="4">
    <source>
        <dbReference type="ARBA" id="ARBA00022692"/>
    </source>
</evidence>
<feature type="transmembrane region" description="Helical" evidence="7">
    <location>
        <begin position="274"/>
        <end position="294"/>
    </location>
</feature>
<proteinExistence type="inferred from homology"/>
<keyword evidence="3" id="KW-1003">Cell membrane</keyword>
<feature type="transmembrane region" description="Helical" evidence="7">
    <location>
        <begin position="109"/>
        <end position="127"/>
    </location>
</feature>